<evidence type="ECO:0000256" key="2">
    <source>
        <dbReference type="ARBA" id="ARBA00022485"/>
    </source>
</evidence>
<organism evidence="10 11">
    <name type="scientific">Bordetella genomosp. 2</name>
    <dbReference type="NCBI Taxonomy" id="1983456"/>
    <lineage>
        <taxon>Bacteria</taxon>
        <taxon>Pseudomonadati</taxon>
        <taxon>Pseudomonadota</taxon>
        <taxon>Betaproteobacteria</taxon>
        <taxon>Burkholderiales</taxon>
        <taxon>Alcaligenaceae</taxon>
        <taxon>Bordetella</taxon>
    </lineage>
</organism>
<keyword evidence="8" id="KW-0472">Membrane</keyword>
<keyword evidence="11" id="KW-1185">Reference proteome</keyword>
<evidence type="ECO:0000256" key="7">
    <source>
        <dbReference type="SAM" id="MobiDB-lite"/>
    </source>
</evidence>
<keyword evidence="6" id="KW-0411">Iron-sulfur</keyword>
<dbReference type="GO" id="GO:0005886">
    <property type="term" value="C:plasma membrane"/>
    <property type="evidence" value="ECO:0007669"/>
    <property type="project" value="TreeGrafter"/>
</dbReference>
<dbReference type="AlphaFoldDB" id="A0A261VQS0"/>
<dbReference type="InterPro" id="IPR014116">
    <property type="entry name" value="Cyt_c_oxidase_cbb3_FixG"/>
</dbReference>
<feature type="transmembrane region" description="Helical" evidence="8">
    <location>
        <begin position="76"/>
        <end position="97"/>
    </location>
</feature>
<feature type="transmembrane region" description="Helical" evidence="8">
    <location>
        <begin position="331"/>
        <end position="351"/>
    </location>
</feature>
<gene>
    <name evidence="10" type="ORF">CAL24_15060</name>
</gene>
<evidence type="ECO:0000313" key="11">
    <source>
        <dbReference type="Proteomes" id="UP000215633"/>
    </source>
</evidence>
<dbReference type="Gene3D" id="2.60.40.10">
    <property type="entry name" value="Immunoglobulins"/>
    <property type="match status" value="1"/>
</dbReference>
<feature type="transmembrane region" description="Helical" evidence="8">
    <location>
        <begin position="150"/>
        <end position="167"/>
    </location>
</feature>
<dbReference type="Pfam" id="PF11614">
    <property type="entry name" value="FixG_C"/>
    <property type="match status" value="1"/>
</dbReference>
<dbReference type="InterPro" id="IPR017896">
    <property type="entry name" value="4Fe4S_Fe-S-bd"/>
</dbReference>
<dbReference type="EMBL" id="NEVT01000006">
    <property type="protein sequence ID" value="OZI76446.1"/>
    <property type="molecule type" value="Genomic_DNA"/>
</dbReference>
<evidence type="ECO:0000256" key="1">
    <source>
        <dbReference type="ARBA" id="ARBA00022448"/>
    </source>
</evidence>
<comment type="caution">
    <text evidence="10">The sequence shown here is derived from an EMBL/GenBank/DDBJ whole genome shotgun (WGS) entry which is preliminary data.</text>
</comment>
<evidence type="ECO:0000259" key="9">
    <source>
        <dbReference type="PROSITE" id="PS51379"/>
    </source>
</evidence>
<feature type="transmembrane region" description="Helical" evidence="8">
    <location>
        <begin position="29"/>
        <end position="49"/>
    </location>
</feature>
<dbReference type="Gene3D" id="1.10.1060.10">
    <property type="entry name" value="Alpha-helical ferredoxin"/>
    <property type="match status" value="1"/>
</dbReference>
<dbReference type="Pfam" id="PF12801">
    <property type="entry name" value="Fer4_5"/>
    <property type="match status" value="1"/>
</dbReference>
<feature type="transmembrane region" description="Helical" evidence="8">
    <location>
        <begin position="187"/>
        <end position="204"/>
    </location>
</feature>
<keyword evidence="3" id="KW-0479">Metal-binding</keyword>
<evidence type="ECO:0000256" key="6">
    <source>
        <dbReference type="ARBA" id="ARBA00023014"/>
    </source>
</evidence>
<dbReference type="SUPFAM" id="SSF54862">
    <property type="entry name" value="4Fe-4S ferredoxins"/>
    <property type="match status" value="1"/>
</dbReference>
<dbReference type="GO" id="GO:0051539">
    <property type="term" value="F:4 iron, 4 sulfur cluster binding"/>
    <property type="evidence" value="ECO:0007669"/>
    <property type="project" value="UniProtKB-KW"/>
</dbReference>
<dbReference type="PANTHER" id="PTHR30176:SF3">
    <property type="entry name" value="FERREDOXIN-TYPE PROTEIN NAPH"/>
    <property type="match status" value="1"/>
</dbReference>
<dbReference type="InterPro" id="IPR032879">
    <property type="entry name" value="FixG_C"/>
</dbReference>
<feature type="domain" description="4Fe-4S ferredoxin-type" evidence="9">
    <location>
        <begin position="248"/>
        <end position="276"/>
    </location>
</feature>
<keyword evidence="4" id="KW-0249">Electron transport</keyword>
<dbReference type="PANTHER" id="PTHR30176">
    <property type="entry name" value="FERREDOXIN-TYPE PROTEIN NAPH"/>
    <property type="match status" value="1"/>
</dbReference>
<evidence type="ECO:0000256" key="5">
    <source>
        <dbReference type="ARBA" id="ARBA00023004"/>
    </source>
</evidence>
<proteinExistence type="predicted"/>
<keyword evidence="8" id="KW-1133">Transmembrane helix</keyword>
<evidence type="ECO:0000256" key="4">
    <source>
        <dbReference type="ARBA" id="ARBA00022982"/>
    </source>
</evidence>
<protein>
    <submittedName>
        <fullName evidence="10">Cytochrome c oxidase accessory protein CcoG</fullName>
    </submittedName>
</protein>
<reference evidence="11" key="1">
    <citation type="submission" date="2017-05" db="EMBL/GenBank/DDBJ databases">
        <title>Complete and WGS of Bordetella genogroups.</title>
        <authorList>
            <person name="Spilker T."/>
            <person name="Lipuma J."/>
        </authorList>
    </citation>
    <scope>NUCLEOTIDE SEQUENCE [LARGE SCALE GENOMIC DNA]</scope>
    <source>
        <strain evidence="11">AU8256</strain>
    </source>
</reference>
<dbReference type="InterPro" id="IPR009051">
    <property type="entry name" value="Helical_ferredxn"/>
</dbReference>
<keyword evidence="2" id="KW-0004">4Fe-4S</keyword>
<dbReference type="InterPro" id="IPR013783">
    <property type="entry name" value="Ig-like_fold"/>
</dbReference>
<dbReference type="InterPro" id="IPR017900">
    <property type="entry name" value="4Fe4S_Fe_S_CS"/>
</dbReference>
<sequence>MQSDTLEHTIDEVRGKIHPRSVSGVFARWRVVFVFLTQLVFYGMPWLQWNGRQAVLFDLGARKFYLFGLVLWPQDVVYLAVLLVISALSLFLFTAVAGRLFCGYACPQTVYTEIFMWIERRVEGDRLARIRLDAAPWSLRKLRLKLAKHALWIVVAWWTGYTFIGYFTPIRDLGAALLALQLGPWQWFWMLFYGFATWGNAGFMREAVCKYMCPYARFQSVMVDPDTFVVTYDQGRGEPRGGRSRKADHRAAGLGDCVDCSLCVQVCPTGIDIRDGLQYLCIGCGACVDACDQVMGKMQYPAGLIRYTSQRAVQEGWSARQARARLLRPRVLIYAAIILALSAAFVASLALRSPLRVDVIRDRGVLAREVPGGMVENVYRLQLINTSDAPMRLHLAAGGLPGLAVHAERQAGPDILLEPYANRLVPVVIRAPAGAAAPGPHPIQVQARAQTPDGRLVERSEPSSFYMPD</sequence>
<evidence type="ECO:0000313" key="10">
    <source>
        <dbReference type="EMBL" id="OZI76446.1"/>
    </source>
</evidence>
<keyword evidence="8" id="KW-0812">Transmembrane</keyword>
<dbReference type="InterPro" id="IPR051684">
    <property type="entry name" value="Electron_Trans/Redox"/>
</dbReference>
<keyword evidence="1" id="KW-0813">Transport</keyword>
<dbReference type="PROSITE" id="PS51379">
    <property type="entry name" value="4FE4S_FER_2"/>
    <property type="match status" value="1"/>
</dbReference>
<name>A0A261VQS0_9BORD</name>
<dbReference type="NCBIfam" id="TIGR02745">
    <property type="entry name" value="ccoG_rdxA_fixG"/>
    <property type="match status" value="1"/>
</dbReference>
<dbReference type="Pfam" id="PF13746">
    <property type="entry name" value="Fer4_18"/>
    <property type="match status" value="1"/>
</dbReference>
<keyword evidence="5" id="KW-0408">Iron</keyword>
<dbReference type="PROSITE" id="PS00198">
    <property type="entry name" value="4FE4S_FER_1"/>
    <property type="match status" value="1"/>
</dbReference>
<dbReference type="GO" id="GO:0046872">
    <property type="term" value="F:metal ion binding"/>
    <property type="evidence" value="ECO:0007669"/>
    <property type="project" value="UniProtKB-KW"/>
</dbReference>
<evidence type="ECO:0000256" key="8">
    <source>
        <dbReference type="SAM" id="Phobius"/>
    </source>
</evidence>
<accession>A0A261VQS0</accession>
<evidence type="ECO:0000256" key="3">
    <source>
        <dbReference type="ARBA" id="ARBA00022723"/>
    </source>
</evidence>
<dbReference type="Proteomes" id="UP000215633">
    <property type="component" value="Unassembled WGS sequence"/>
</dbReference>
<feature type="region of interest" description="Disordered" evidence="7">
    <location>
        <begin position="436"/>
        <end position="469"/>
    </location>
</feature>